<dbReference type="InterPro" id="IPR036955">
    <property type="entry name" value="AP2/ERF_dom_sf"/>
</dbReference>
<keyword evidence="4" id="KW-0804">Transcription</keyword>
<reference evidence="8" key="1">
    <citation type="submission" date="2021-01" db="EMBL/GenBank/DDBJ databases">
        <authorList>
            <person name="Corre E."/>
            <person name="Pelletier E."/>
            <person name="Niang G."/>
            <person name="Scheremetjew M."/>
            <person name="Finn R."/>
            <person name="Kale V."/>
            <person name="Holt S."/>
            <person name="Cochrane G."/>
            <person name="Meng A."/>
            <person name="Brown T."/>
            <person name="Cohen L."/>
        </authorList>
    </citation>
    <scope>NUCLEOTIDE SEQUENCE</scope>
    <source>
        <strain evidence="8">PLY429</strain>
    </source>
</reference>
<dbReference type="InterPro" id="IPR001471">
    <property type="entry name" value="AP2/ERF_dom"/>
</dbReference>
<feature type="region of interest" description="Disordered" evidence="6">
    <location>
        <begin position="1"/>
        <end position="41"/>
    </location>
</feature>
<keyword evidence="3" id="KW-0238">DNA-binding</keyword>
<dbReference type="PANTHER" id="PTHR31677">
    <property type="entry name" value="AP2 DOMAIN CLASS TRANSCRIPTION FACTOR"/>
    <property type="match status" value="1"/>
</dbReference>
<dbReference type="GO" id="GO:0005634">
    <property type="term" value="C:nucleus"/>
    <property type="evidence" value="ECO:0007669"/>
    <property type="project" value="UniProtKB-SubCell"/>
</dbReference>
<evidence type="ECO:0000256" key="6">
    <source>
        <dbReference type="SAM" id="MobiDB-lite"/>
    </source>
</evidence>
<evidence type="ECO:0000256" key="1">
    <source>
        <dbReference type="ARBA" id="ARBA00004123"/>
    </source>
</evidence>
<accession>A0A7S1SKJ5</accession>
<organism evidence="8">
    <name type="scientific">Tetraselmis chuii</name>
    <dbReference type="NCBI Taxonomy" id="63592"/>
    <lineage>
        <taxon>Eukaryota</taxon>
        <taxon>Viridiplantae</taxon>
        <taxon>Chlorophyta</taxon>
        <taxon>core chlorophytes</taxon>
        <taxon>Chlorodendrophyceae</taxon>
        <taxon>Chlorodendrales</taxon>
        <taxon>Chlorodendraceae</taxon>
        <taxon>Tetraselmis</taxon>
    </lineage>
</organism>
<evidence type="ECO:0000259" key="7">
    <source>
        <dbReference type="PROSITE" id="PS51032"/>
    </source>
</evidence>
<name>A0A7S1SKJ5_9CHLO</name>
<evidence type="ECO:0000256" key="5">
    <source>
        <dbReference type="ARBA" id="ARBA00023242"/>
    </source>
</evidence>
<dbReference type="InterPro" id="IPR016177">
    <property type="entry name" value="DNA-bd_dom_sf"/>
</dbReference>
<dbReference type="Gene3D" id="3.30.730.10">
    <property type="entry name" value="AP2/ERF domain"/>
    <property type="match status" value="2"/>
</dbReference>
<dbReference type="GO" id="GO:0003700">
    <property type="term" value="F:DNA-binding transcription factor activity"/>
    <property type="evidence" value="ECO:0007669"/>
    <property type="project" value="InterPro"/>
</dbReference>
<dbReference type="AlphaFoldDB" id="A0A7S1SKJ5"/>
<dbReference type="EMBL" id="HBGG01006885">
    <property type="protein sequence ID" value="CAD9201159.1"/>
    <property type="molecule type" value="Transcribed_RNA"/>
</dbReference>
<dbReference type="SUPFAM" id="SSF54171">
    <property type="entry name" value="DNA-binding domain"/>
    <property type="match status" value="2"/>
</dbReference>
<dbReference type="SMART" id="SM00380">
    <property type="entry name" value="AP2"/>
    <property type="match status" value="2"/>
</dbReference>
<feature type="domain" description="AP2/ERF" evidence="7">
    <location>
        <begin position="73"/>
        <end position="139"/>
    </location>
</feature>
<dbReference type="GO" id="GO:0003677">
    <property type="term" value="F:DNA binding"/>
    <property type="evidence" value="ECO:0007669"/>
    <property type="project" value="UniProtKB-KW"/>
</dbReference>
<evidence type="ECO:0000313" key="8">
    <source>
        <dbReference type="EMBL" id="CAD9201159.1"/>
    </source>
</evidence>
<keyword evidence="2" id="KW-0805">Transcription regulation</keyword>
<dbReference type="PANTHER" id="PTHR31677:SF196">
    <property type="entry name" value="ETHYLENE-RESPONSIVE TRANSCRIPTION FACTOR ERF109"/>
    <property type="match status" value="1"/>
</dbReference>
<proteinExistence type="predicted"/>
<evidence type="ECO:0000256" key="2">
    <source>
        <dbReference type="ARBA" id="ARBA00023015"/>
    </source>
</evidence>
<gene>
    <name evidence="8" type="ORF">TCHU04912_LOCUS3392</name>
</gene>
<evidence type="ECO:0000256" key="3">
    <source>
        <dbReference type="ARBA" id="ARBA00023125"/>
    </source>
</evidence>
<sequence length="533" mass="57978">MAPNLLAPDAEVGSKRSNPATQAKGALAQTPPSDENEIHSSDSCCDALEDEENLIGGAVLCKKSSEIAKSDANGRSVRRRTSRFCGVCSANRKNQWQARILMLSKVTHLGYFKTEEEAARVYDVVSLSLSKDKANTNFPLSDYTTGEYAERVESLAGLSREDLQKSLGVKPIRKTSRFNGVSKKRGKWVAKVMIDKKLVYHASFHDEREAALAYDGAVRRLKPSKAHAYVNFVEPAAGDIGNLGRMTMVNSKGSIPQMQMMNGGSPHQQLIGAPQHHGMMGVPQGGRIPVPSMPLGSGVPVPPPNSMHVQWPMMGHMPYPMEPLMPPSSGHEQGMMMPGPGMSTGPPRPCHPASMPYPTPDMFEMDMCSPSGESMGLRGKGMPAVDSMWPGSDPSLDWWRNHHQAMGGYPTGNMPPHLVGSSQGLSRSHMAPLGPPQHPMMWDPNMMKGMAPPLPISQHSNPMDAFSRREPLRAHVQGIMQQPHGMMGSMYNERESSSASTWSPFQVPNMGGIQQGEADANFASKRTPIPAWA</sequence>
<evidence type="ECO:0000256" key="4">
    <source>
        <dbReference type="ARBA" id="ARBA00023163"/>
    </source>
</evidence>
<comment type="subcellular location">
    <subcellularLocation>
        <location evidence="1">Nucleus</location>
    </subcellularLocation>
</comment>
<protein>
    <recommendedName>
        <fullName evidence="7">AP2/ERF domain-containing protein</fullName>
    </recommendedName>
</protein>
<dbReference type="PROSITE" id="PS51032">
    <property type="entry name" value="AP2_ERF"/>
    <property type="match status" value="2"/>
</dbReference>
<keyword evidence="5" id="KW-0539">Nucleus</keyword>
<feature type="domain" description="AP2/ERF" evidence="7">
    <location>
        <begin position="165"/>
        <end position="233"/>
    </location>
</feature>